<dbReference type="GO" id="GO:0015074">
    <property type="term" value="P:DNA integration"/>
    <property type="evidence" value="ECO:0007669"/>
    <property type="project" value="UniProtKB-KW"/>
</dbReference>
<keyword evidence="4" id="KW-0233">DNA recombination</keyword>
<keyword evidence="2" id="KW-0229">DNA integration</keyword>
<dbReference type="SUPFAM" id="SSF56349">
    <property type="entry name" value="DNA breaking-rejoining enzymes"/>
    <property type="match status" value="1"/>
</dbReference>
<evidence type="ECO:0000256" key="5">
    <source>
        <dbReference type="PROSITE-ProRule" id="PRU01248"/>
    </source>
</evidence>
<comment type="caution">
    <text evidence="8">The sequence shown here is derived from an EMBL/GenBank/DDBJ whole genome shotgun (WGS) entry which is preliminary data.</text>
</comment>
<name>A0A1Y4QHL8_9FIRM</name>
<dbReference type="Gene3D" id="1.10.150.130">
    <property type="match status" value="1"/>
</dbReference>
<accession>A0A1Y4QHL8</accession>
<organism evidence="8 9">
    <name type="scientific">Thomasclavelia spiroformis</name>
    <dbReference type="NCBI Taxonomy" id="29348"/>
    <lineage>
        <taxon>Bacteria</taxon>
        <taxon>Bacillati</taxon>
        <taxon>Bacillota</taxon>
        <taxon>Erysipelotrichia</taxon>
        <taxon>Erysipelotrichales</taxon>
        <taxon>Coprobacillaceae</taxon>
        <taxon>Thomasclavelia</taxon>
    </lineage>
</organism>
<dbReference type="CDD" id="cd01189">
    <property type="entry name" value="INT_ICEBs1_C_like"/>
    <property type="match status" value="1"/>
</dbReference>
<dbReference type="PANTHER" id="PTHR30349">
    <property type="entry name" value="PHAGE INTEGRASE-RELATED"/>
    <property type="match status" value="1"/>
</dbReference>
<feature type="domain" description="Tyr recombinase" evidence="6">
    <location>
        <begin position="107"/>
        <end position="303"/>
    </location>
</feature>
<dbReference type="InterPro" id="IPR044068">
    <property type="entry name" value="CB"/>
</dbReference>
<dbReference type="InterPro" id="IPR011010">
    <property type="entry name" value="DNA_brk_join_enz"/>
</dbReference>
<dbReference type="PROSITE" id="PS51898">
    <property type="entry name" value="TYR_RECOMBINASE"/>
    <property type="match status" value="1"/>
</dbReference>
<dbReference type="GO" id="GO:0006310">
    <property type="term" value="P:DNA recombination"/>
    <property type="evidence" value="ECO:0007669"/>
    <property type="project" value="UniProtKB-KW"/>
</dbReference>
<dbReference type="Proteomes" id="UP000196258">
    <property type="component" value="Unassembled WGS sequence"/>
</dbReference>
<proteinExistence type="inferred from homology"/>
<comment type="similarity">
    <text evidence="1">Belongs to the 'phage' integrase family.</text>
</comment>
<evidence type="ECO:0000259" key="6">
    <source>
        <dbReference type="PROSITE" id="PS51898"/>
    </source>
</evidence>
<dbReference type="RefSeq" id="WP_087256924.1">
    <property type="nucleotide sequence ID" value="NZ_JBKTBZ010000003.1"/>
</dbReference>
<evidence type="ECO:0000256" key="1">
    <source>
        <dbReference type="ARBA" id="ARBA00008857"/>
    </source>
</evidence>
<gene>
    <name evidence="8" type="ORF">B5E91_08940</name>
</gene>
<evidence type="ECO:0000256" key="2">
    <source>
        <dbReference type="ARBA" id="ARBA00022908"/>
    </source>
</evidence>
<dbReference type="InterPro" id="IPR010998">
    <property type="entry name" value="Integrase_recombinase_N"/>
</dbReference>
<evidence type="ECO:0000313" key="9">
    <source>
        <dbReference type="Proteomes" id="UP000196258"/>
    </source>
</evidence>
<dbReference type="PANTHER" id="PTHR30349:SF64">
    <property type="entry name" value="PROPHAGE INTEGRASE INTD-RELATED"/>
    <property type="match status" value="1"/>
</dbReference>
<dbReference type="InterPro" id="IPR013762">
    <property type="entry name" value="Integrase-like_cat_sf"/>
</dbReference>
<evidence type="ECO:0000256" key="4">
    <source>
        <dbReference type="ARBA" id="ARBA00023172"/>
    </source>
</evidence>
<dbReference type="PROSITE" id="PS51900">
    <property type="entry name" value="CB"/>
    <property type="match status" value="1"/>
</dbReference>
<dbReference type="AlphaFoldDB" id="A0A1Y4QHL8"/>
<reference evidence="9" key="1">
    <citation type="submission" date="2017-04" db="EMBL/GenBank/DDBJ databases">
        <title>Function of individual gut microbiota members based on whole genome sequencing of pure cultures obtained from chicken caecum.</title>
        <authorList>
            <person name="Medvecky M."/>
            <person name="Cejkova D."/>
            <person name="Polansky O."/>
            <person name="Karasova D."/>
            <person name="Kubasova T."/>
            <person name="Cizek A."/>
            <person name="Rychlik I."/>
        </authorList>
    </citation>
    <scope>NUCLEOTIDE SEQUENCE [LARGE SCALE GENOMIC DNA]</scope>
    <source>
        <strain evidence="9">An149</strain>
    </source>
</reference>
<evidence type="ECO:0000313" key="8">
    <source>
        <dbReference type="EMBL" id="OUQ04795.1"/>
    </source>
</evidence>
<feature type="domain" description="Core-binding (CB)" evidence="7">
    <location>
        <begin position="4"/>
        <end position="87"/>
    </location>
</feature>
<dbReference type="InterPro" id="IPR002104">
    <property type="entry name" value="Integrase_catalytic"/>
</dbReference>
<evidence type="ECO:0000259" key="7">
    <source>
        <dbReference type="PROSITE" id="PS51900"/>
    </source>
</evidence>
<dbReference type="Gene3D" id="1.10.443.10">
    <property type="entry name" value="Intergrase catalytic core"/>
    <property type="match status" value="1"/>
</dbReference>
<dbReference type="Pfam" id="PF14659">
    <property type="entry name" value="Phage_int_SAM_3"/>
    <property type="match status" value="1"/>
</dbReference>
<keyword evidence="3 5" id="KW-0238">DNA-binding</keyword>
<sequence length="328" mass="38817">MQQKKFNEVAKEWLIIKKISIKYSTYTKYETIITNHLNKQFNNMNINEISEKIVISYFTDLLNNKVYAISTIKTLRYVLKAILDYAQKKYNFNNNSFQYIKLKKTKPTINILTSKQKKQLEQYCFNHQKNYTLVIILSLYGGFRLGEVAGLKWCDVDFENHCISINRTIERLKTNNSSSKTTLMALEPKTHTSKRIVPMPEFIIDFLIKYYKKQSNPKKQNYIYTNSIKIPDPRNIQYHFHKICNTLEFKCNYHTLRHTYATNCVMNDIDIKSLSEMLGHSNVSITLELYVHSSLEFKKSQINKLKTPSYVAELYVPRQKWAITNKDF</sequence>
<dbReference type="EMBL" id="NFLB01000009">
    <property type="protein sequence ID" value="OUQ04795.1"/>
    <property type="molecule type" value="Genomic_DNA"/>
</dbReference>
<dbReference type="GO" id="GO:0003677">
    <property type="term" value="F:DNA binding"/>
    <property type="evidence" value="ECO:0007669"/>
    <property type="project" value="UniProtKB-UniRule"/>
</dbReference>
<dbReference type="InterPro" id="IPR004107">
    <property type="entry name" value="Integrase_SAM-like_N"/>
</dbReference>
<protein>
    <submittedName>
        <fullName evidence="8">Site-specific integrase</fullName>
    </submittedName>
</protein>
<evidence type="ECO:0000256" key="3">
    <source>
        <dbReference type="ARBA" id="ARBA00023125"/>
    </source>
</evidence>
<dbReference type="Pfam" id="PF00589">
    <property type="entry name" value="Phage_integrase"/>
    <property type="match status" value="1"/>
</dbReference>
<dbReference type="InterPro" id="IPR050090">
    <property type="entry name" value="Tyrosine_recombinase_XerCD"/>
</dbReference>